<keyword evidence="4" id="KW-1185">Reference proteome</keyword>
<dbReference type="Pfam" id="PF00246">
    <property type="entry name" value="Peptidase_M14"/>
    <property type="match status" value="1"/>
</dbReference>
<feature type="region of interest" description="Disordered" evidence="1">
    <location>
        <begin position="1"/>
        <end position="22"/>
    </location>
</feature>
<name>A0ABQ5NRE3_9ACTN</name>
<comment type="caution">
    <text evidence="3">The sequence shown here is derived from an EMBL/GenBank/DDBJ whole genome shotgun (WGS) entry which is preliminary data.</text>
</comment>
<evidence type="ECO:0000256" key="1">
    <source>
        <dbReference type="SAM" id="MobiDB-lite"/>
    </source>
</evidence>
<evidence type="ECO:0000313" key="4">
    <source>
        <dbReference type="Proteomes" id="UP001291653"/>
    </source>
</evidence>
<gene>
    <name evidence="3" type="ORF">SYYSPA8_01040</name>
</gene>
<organism evidence="3 4">
    <name type="scientific">Streptomyces yaizuensis</name>
    <dbReference type="NCBI Taxonomy" id="2989713"/>
    <lineage>
        <taxon>Bacteria</taxon>
        <taxon>Bacillati</taxon>
        <taxon>Actinomycetota</taxon>
        <taxon>Actinomycetes</taxon>
        <taxon>Kitasatosporales</taxon>
        <taxon>Streptomycetaceae</taxon>
        <taxon>Streptomyces</taxon>
    </lineage>
</organism>
<reference evidence="3 4" key="1">
    <citation type="submission" date="2022-10" db="EMBL/GenBank/DDBJ databases">
        <title>Draft genome sequence of Streptomyces sp. YSPA8.</title>
        <authorList>
            <person name="Moriuchi R."/>
            <person name="Dohra H."/>
            <person name="Yamamura H."/>
            <person name="Kodani S."/>
        </authorList>
    </citation>
    <scope>NUCLEOTIDE SEQUENCE [LARGE SCALE GENOMIC DNA]</scope>
    <source>
        <strain evidence="3 4">YSPA8</strain>
    </source>
</reference>
<proteinExistence type="predicted"/>
<dbReference type="EMBL" id="BSBI01000001">
    <property type="protein sequence ID" value="GLF92827.1"/>
    <property type="molecule type" value="Genomic_DNA"/>
</dbReference>
<dbReference type="InterPro" id="IPR000834">
    <property type="entry name" value="Peptidase_M14"/>
</dbReference>
<feature type="domain" description="Peptidase M14" evidence="2">
    <location>
        <begin position="81"/>
        <end position="233"/>
    </location>
</feature>
<dbReference type="RefSeq" id="WP_323444949.1">
    <property type="nucleotide sequence ID" value="NZ_BSBI01000001.1"/>
</dbReference>
<dbReference type="PROSITE" id="PS51318">
    <property type="entry name" value="TAT"/>
    <property type="match status" value="1"/>
</dbReference>
<protein>
    <submittedName>
        <fullName evidence="3">3-hydroxyacyl-CoA dehydrogenase</fullName>
    </submittedName>
</protein>
<dbReference type="Gene3D" id="3.40.630.10">
    <property type="entry name" value="Zn peptidases"/>
    <property type="match status" value="1"/>
</dbReference>
<evidence type="ECO:0000313" key="3">
    <source>
        <dbReference type="EMBL" id="GLF92827.1"/>
    </source>
</evidence>
<evidence type="ECO:0000259" key="2">
    <source>
        <dbReference type="Pfam" id="PF00246"/>
    </source>
</evidence>
<dbReference type="InterPro" id="IPR006311">
    <property type="entry name" value="TAT_signal"/>
</dbReference>
<dbReference type="SUPFAM" id="SSF53187">
    <property type="entry name" value="Zn-dependent exopeptidases"/>
    <property type="match status" value="1"/>
</dbReference>
<feature type="compositionally biased region" description="Basic and acidic residues" evidence="1">
    <location>
        <begin position="1"/>
        <end position="12"/>
    </location>
</feature>
<accession>A0ABQ5NRE3</accession>
<sequence length="483" mass="53043">MDRTPGADEAAGRHGQKPGRRTFLRTTGALGAAAAGGSITGVAGGSARAANRPRSIGLDWEAGIPDVHGYPTLRELHRGVRAVRRDHPQRTELRTVGRSRAGRDILMISVGAGRNNALVLGGPHPNEPTGFLTALHLARLGARHPELAEGLDVTWHIVPCMDPDAMRLGEKWYDGPHTIQNYYGKFYRPAFRNQVEWTFPVEGGFDDPLPETRALMALIDDLKPKLVYTLHSSDFTGFHFMTNRNIPELVSGMERAIAKRGFPFHAAPADGGATPLGRGSFLLAEPEPSVPGEQMVHGVSSIHYAAARHGALGVLPETPMWHCPRFEETDGSGHRYDRLLGRTADRLEHDGDILAETVRHTRGSLPASSPYAISVAEHLRLAELTARAYRRMATEPTAVREATVAERFALLWMAYSLPLRAGGMLLQLLEGPGVDARHARRRLRTWFVRRCSQMQRDFPGHGLDLRELAAVQIDVAFTAARCL</sequence>
<dbReference type="Proteomes" id="UP001291653">
    <property type="component" value="Unassembled WGS sequence"/>
</dbReference>